<feature type="domain" description="Nucleoside phosphorylase" evidence="4">
    <location>
        <begin position="2"/>
        <end position="244"/>
    </location>
</feature>
<proteinExistence type="inferred from homology"/>
<sequence length="247" mass="27550">MKIAIIGGSGLEDPDILKNPGETEVETPYGNPSSSFKTGRIEGVEVAILSRHGRDHGIPPSQVNSRANIWAIKELGCSHILATTACGSLRGEIERGDLVIPDQFIDFTRHREITFFERFEAGNLQHCPMSDPFDKNLRQKLIDTAGELNLAFHHKGTVITIEGPRFSTRAESNMFRMWGADIINMSVAPECILANEMQIPYAAVALSTDYDCWKTDEAPVTWEEVLRVFNQNVKNVIRLLKHTIAGF</sequence>
<dbReference type="SUPFAM" id="SSF53167">
    <property type="entry name" value="Purine and uridine phosphorylases"/>
    <property type="match status" value="1"/>
</dbReference>
<evidence type="ECO:0000256" key="1">
    <source>
        <dbReference type="ARBA" id="ARBA00022676"/>
    </source>
</evidence>
<dbReference type="EMBL" id="FQUM01000005">
    <property type="protein sequence ID" value="SHF44344.1"/>
    <property type="molecule type" value="Genomic_DNA"/>
</dbReference>
<feature type="binding site" evidence="3">
    <location>
        <begin position="51"/>
        <end position="52"/>
    </location>
    <ligand>
        <name>phosphate</name>
        <dbReference type="ChEBI" id="CHEBI:43474"/>
    </ligand>
</feature>
<dbReference type="GO" id="GO:0006166">
    <property type="term" value="P:purine ribonucleoside salvage"/>
    <property type="evidence" value="ECO:0007669"/>
    <property type="project" value="UniProtKB-UniRule"/>
</dbReference>
<dbReference type="UniPathway" id="UPA00606"/>
<dbReference type="AlphaFoldDB" id="A0A1M5BP52"/>
<dbReference type="GO" id="GO:0019509">
    <property type="term" value="P:L-methionine salvage from methylthioadenosine"/>
    <property type="evidence" value="ECO:0007669"/>
    <property type="project" value="TreeGrafter"/>
</dbReference>
<accession>A0A1M5BP52</accession>
<organism evidence="5 6">
    <name type="scientific">Mariniphaga anaerophila</name>
    <dbReference type="NCBI Taxonomy" id="1484053"/>
    <lineage>
        <taxon>Bacteria</taxon>
        <taxon>Pseudomonadati</taxon>
        <taxon>Bacteroidota</taxon>
        <taxon>Bacteroidia</taxon>
        <taxon>Marinilabiliales</taxon>
        <taxon>Prolixibacteraceae</taxon>
        <taxon>Mariniphaga</taxon>
    </lineage>
</organism>
<dbReference type="STRING" id="1484053.SAMN05444274_105241"/>
<comment type="miscellaneous">
    <text evidence="3">Although this enzyme belongs to the family of MTA phosphorylases based on sequence homology, it lacks several conserved amino acids in the substrate binding pocket that confer specificity towards MTA.</text>
</comment>
<keyword evidence="1 3" id="KW-0328">Glycosyltransferase</keyword>
<dbReference type="HAMAP" id="MF_01963">
    <property type="entry name" value="MTAP"/>
    <property type="match status" value="1"/>
</dbReference>
<dbReference type="RefSeq" id="WP_073002145.1">
    <property type="nucleotide sequence ID" value="NZ_FQUM01000005.1"/>
</dbReference>
<keyword evidence="2 3" id="KW-0808">Transferase</keyword>
<dbReference type="PANTHER" id="PTHR42679:SF2">
    <property type="entry name" value="S-METHYL-5'-THIOADENOSINE PHOSPHORYLASE"/>
    <property type="match status" value="1"/>
</dbReference>
<dbReference type="GO" id="GO:0005829">
    <property type="term" value="C:cytosol"/>
    <property type="evidence" value="ECO:0007669"/>
    <property type="project" value="TreeGrafter"/>
</dbReference>
<feature type="binding site" evidence="3">
    <location>
        <begin position="84"/>
        <end position="85"/>
    </location>
    <ligand>
        <name>phosphate</name>
        <dbReference type="ChEBI" id="CHEBI:43474"/>
    </ligand>
</feature>
<keyword evidence="6" id="KW-1185">Reference proteome</keyword>
<evidence type="ECO:0000259" key="4">
    <source>
        <dbReference type="Pfam" id="PF01048"/>
    </source>
</evidence>
<comment type="catalytic activity">
    <reaction evidence="3">
        <text>a purine D-ribonucleoside + phosphate = a purine nucleobase + alpha-D-ribose 1-phosphate</text>
        <dbReference type="Rhea" id="RHEA:19805"/>
        <dbReference type="ChEBI" id="CHEBI:26386"/>
        <dbReference type="ChEBI" id="CHEBI:43474"/>
        <dbReference type="ChEBI" id="CHEBI:57720"/>
        <dbReference type="ChEBI" id="CHEBI:142355"/>
        <dbReference type="EC" id="2.4.2.1"/>
    </reaction>
</comment>
<dbReference type="InterPro" id="IPR010044">
    <property type="entry name" value="MTAP"/>
</dbReference>
<dbReference type="InterPro" id="IPR018099">
    <property type="entry name" value="Purine_phosphorylase-2_CS"/>
</dbReference>
<feature type="binding site" evidence="3">
    <location>
        <position position="9"/>
    </location>
    <ligand>
        <name>phosphate</name>
        <dbReference type="ChEBI" id="CHEBI:43474"/>
    </ligand>
</feature>
<feature type="site" description="Important for substrate specificity" evidence="3">
    <location>
        <position position="167"/>
    </location>
</feature>
<feature type="site" description="Important for substrate specificity" evidence="3">
    <location>
        <position position="222"/>
    </location>
</feature>
<comment type="pathway">
    <text evidence="3">Purine metabolism; purine nucleoside salvage.</text>
</comment>
<dbReference type="OrthoDB" id="1523230at2"/>
<dbReference type="NCBIfam" id="TIGR01694">
    <property type="entry name" value="MTAP"/>
    <property type="match status" value="1"/>
</dbReference>
<keyword evidence="3" id="KW-0660">Purine salvage</keyword>
<protein>
    <recommendedName>
        <fullName evidence="3">Purine nucleoside phosphorylase</fullName>
        <shortName evidence="3">PNP</shortName>
        <ecNumber evidence="3">2.4.2.1</ecNumber>
    </recommendedName>
</protein>
<dbReference type="EC" id="2.4.2.1" evidence="3"/>
<dbReference type="Gene3D" id="3.40.50.1580">
    <property type="entry name" value="Nucleoside phosphorylase domain"/>
    <property type="match status" value="1"/>
</dbReference>
<dbReference type="Proteomes" id="UP000184164">
    <property type="component" value="Unassembled WGS sequence"/>
</dbReference>
<reference evidence="5 6" key="1">
    <citation type="submission" date="2016-11" db="EMBL/GenBank/DDBJ databases">
        <authorList>
            <person name="Jaros S."/>
            <person name="Januszkiewicz K."/>
            <person name="Wedrychowicz H."/>
        </authorList>
    </citation>
    <scope>NUCLEOTIDE SEQUENCE [LARGE SCALE GENOMIC DNA]</scope>
    <source>
        <strain evidence="5 6">DSM 26910</strain>
    </source>
</reference>
<comment type="function">
    <text evidence="3">Purine nucleoside phosphorylase involved in purine salvage.</text>
</comment>
<dbReference type="Pfam" id="PF01048">
    <property type="entry name" value="PNP_UDP_1"/>
    <property type="match status" value="1"/>
</dbReference>
<feature type="binding site" evidence="3">
    <location>
        <position position="186"/>
    </location>
    <ligand>
        <name>phosphate</name>
        <dbReference type="ChEBI" id="CHEBI:43474"/>
    </ligand>
</feature>
<comment type="subunit">
    <text evidence="3">Homohexamer. Dimer of a homotrimer.</text>
</comment>
<evidence type="ECO:0000256" key="3">
    <source>
        <dbReference type="HAMAP-Rule" id="MF_01963"/>
    </source>
</evidence>
<dbReference type="InterPro" id="IPR000845">
    <property type="entry name" value="Nucleoside_phosphorylase_d"/>
</dbReference>
<dbReference type="PANTHER" id="PTHR42679">
    <property type="entry name" value="S-METHYL-5'-THIOADENOSINE PHOSPHORYLASE"/>
    <property type="match status" value="1"/>
</dbReference>
<evidence type="ECO:0000313" key="5">
    <source>
        <dbReference type="EMBL" id="SHF44344.1"/>
    </source>
</evidence>
<dbReference type="InterPro" id="IPR035994">
    <property type="entry name" value="Nucleoside_phosphorylase_sf"/>
</dbReference>
<feature type="binding site" evidence="3">
    <location>
        <begin position="209"/>
        <end position="211"/>
    </location>
    <ligand>
        <name>substrate</name>
    </ligand>
</feature>
<feature type="binding site" evidence="3">
    <location>
        <position position="185"/>
    </location>
    <ligand>
        <name>substrate</name>
    </ligand>
</feature>
<evidence type="ECO:0000313" key="6">
    <source>
        <dbReference type="Proteomes" id="UP000184164"/>
    </source>
</evidence>
<evidence type="ECO:0000256" key="2">
    <source>
        <dbReference type="ARBA" id="ARBA00022679"/>
    </source>
</evidence>
<dbReference type="GO" id="GO:0017061">
    <property type="term" value="F:S-methyl-5-thioadenosine phosphorylase activity"/>
    <property type="evidence" value="ECO:0007669"/>
    <property type="project" value="InterPro"/>
</dbReference>
<dbReference type="CDD" id="cd09010">
    <property type="entry name" value="MTAP_SsMTAPII_like_MTIP"/>
    <property type="match status" value="1"/>
</dbReference>
<gene>
    <name evidence="5" type="ORF">SAMN05444274_105241</name>
</gene>
<comment type="similarity">
    <text evidence="3">Belongs to the PNP/MTAP phosphorylase family. MTAP subfamily.</text>
</comment>
<name>A0A1M5BP52_9BACT</name>
<dbReference type="PROSITE" id="PS01240">
    <property type="entry name" value="PNP_MTAP_2"/>
    <property type="match status" value="1"/>
</dbReference>